<evidence type="ECO:0008006" key="4">
    <source>
        <dbReference type="Google" id="ProtNLM"/>
    </source>
</evidence>
<proteinExistence type="predicted"/>
<evidence type="ECO:0000313" key="2">
    <source>
        <dbReference type="EMBL" id="MDF9277596.1"/>
    </source>
</evidence>
<dbReference type="Proteomes" id="UP001220456">
    <property type="component" value="Unassembled WGS sequence"/>
</dbReference>
<gene>
    <name evidence="2" type="ORF">P4U43_07320</name>
</gene>
<dbReference type="EMBL" id="JAROKN010000013">
    <property type="protein sequence ID" value="MDF9277596.1"/>
    <property type="molecule type" value="Genomic_DNA"/>
</dbReference>
<organism evidence="2 3">
    <name type="scientific">Arthrobacter vasquezii</name>
    <dbReference type="NCBI Taxonomy" id="2977629"/>
    <lineage>
        <taxon>Bacteria</taxon>
        <taxon>Bacillati</taxon>
        <taxon>Actinomycetota</taxon>
        <taxon>Actinomycetes</taxon>
        <taxon>Micrococcales</taxon>
        <taxon>Micrococcaceae</taxon>
        <taxon>Arthrobacter</taxon>
    </lineage>
</organism>
<feature type="coiled-coil region" evidence="1">
    <location>
        <begin position="211"/>
        <end position="253"/>
    </location>
</feature>
<sequence>MVESNYTPPPREYIRPGGRYMIELGGASTFDNHFVRGAFFHGSVLADYRRRTSITVELVPEPGNPHDPWAVAFHVEGRRIGYMASAFAAGVHEYVAGHNRLGRAVQARGEVRVHPETDARSAIVFLPWWRNQDRFHRDSGIPAECNALIDDLPAEIQLRAMQTSQDLAKIDVRAIRSREHLAPGLVWSKRRGVQIPFALRQQLIFRDKERKEEARQQRIAATKDAERAKLLKMAREAEEKRDLERSITELASQGLPKTAIARALKCSEHQVRSLLRARGIPAPDANEISRSARLNRCHQALALQQDGLTRNEIAQFMGCSFETVKGMLKDAKFFEHPSSDPQRLERAQAVKVAANVVKLADAAAILAWTTKAVKDARSDAATLQSFPVKGQARCAFDVNEPRIEHTVI</sequence>
<evidence type="ECO:0000313" key="3">
    <source>
        <dbReference type="Proteomes" id="UP001220456"/>
    </source>
</evidence>
<reference evidence="2 3" key="1">
    <citation type="journal article" date="2023" name="Int. J. Syst. Evol. Microbiol.">
        <title>Arthrobacter vasquezii sp. nov., isolated from a soil sample from Union Glacier, Antarctica.</title>
        <authorList>
            <person name="Valenzuela-Ibaceta F."/>
            <person name="Carrasco V."/>
            <person name="Lagos-Moraga S."/>
            <person name="Dietz-Vargas C."/>
            <person name="Navarro C.A."/>
            <person name="Perez-Donoso J.M."/>
        </authorList>
    </citation>
    <scope>NUCLEOTIDE SEQUENCE [LARGE SCALE GENOMIC DNA]</scope>
    <source>
        <strain evidence="2 3">EH-1B-1</strain>
    </source>
</reference>
<dbReference type="RefSeq" id="WP_277358128.1">
    <property type="nucleotide sequence ID" value="NZ_JAROKN010000013.1"/>
</dbReference>
<dbReference type="Gene3D" id="3.30.70.2330">
    <property type="match status" value="1"/>
</dbReference>
<comment type="caution">
    <text evidence="2">The sequence shown here is derived from an EMBL/GenBank/DDBJ whole genome shotgun (WGS) entry which is preliminary data.</text>
</comment>
<protein>
    <recommendedName>
        <fullName evidence="4">HIRAN domain-containing protein</fullName>
    </recommendedName>
</protein>
<accession>A0ABT6CU65</accession>
<evidence type="ECO:0000256" key="1">
    <source>
        <dbReference type="SAM" id="Coils"/>
    </source>
</evidence>
<keyword evidence="1" id="KW-0175">Coiled coil</keyword>
<keyword evidence="3" id="KW-1185">Reference proteome</keyword>
<name>A0ABT6CU65_9MICC</name>